<feature type="compositionally biased region" description="Basic and acidic residues" evidence="1">
    <location>
        <begin position="485"/>
        <end position="495"/>
    </location>
</feature>
<reference evidence="2" key="1">
    <citation type="submission" date="2023-06" db="EMBL/GenBank/DDBJ databases">
        <authorList>
            <person name="Delattre M."/>
        </authorList>
    </citation>
    <scope>NUCLEOTIDE SEQUENCE</scope>
    <source>
        <strain evidence="2">AF72</strain>
    </source>
</reference>
<comment type="caution">
    <text evidence="2">The sequence shown here is derived from an EMBL/GenBank/DDBJ whole genome shotgun (WGS) entry which is preliminary data.</text>
</comment>
<accession>A0AA36D049</accession>
<feature type="compositionally biased region" description="Basic and acidic residues" evidence="1">
    <location>
        <begin position="1"/>
        <end position="12"/>
    </location>
</feature>
<feature type="compositionally biased region" description="Pro residues" evidence="1">
    <location>
        <begin position="329"/>
        <end position="340"/>
    </location>
</feature>
<feature type="non-terminal residue" evidence="2">
    <location>
        <position position="495"/>
    </location>
</feature>
<proteinExistence type="predicted"/>
<feature type="region of interest" description="Disordered" evidence="1">
    <location>
        <begin position="431"/>
        <end position="495"/>
    </location>
</feature>
<dbReference type="EMBL" id="CATQJA010002651">
    <property type="protein sequence ID" value="CAJ0577599.1"/>
    <property type="molecule type" value="Genomic_DNA"/>
</dbReference>
<evidence type="ECO:0000256" key="1">
    <source>
        <dbReference type="SAM" id="MobiDB-lite"/>
    </source>
</evidence>
<gene>
    <name evidence="2" type="ORF">MSPICULIGERA_LOCUS15869</name>
</gene>
<dbReference type="Proteomes" id="UP001177023">
    <property type="component" value="Unassembled WGS sequence"/>
</dbReference>
<evidence type="ECO:0000313" key="2">
    <source>
        <dbReference type="EMBL" id="CAJ0577599.1"/>
    </source>
</evidence>
<sequence>MDPGGGRERRDSTSSTDSWSIVNRSSSAASSHLSSSISYCSSPRAEELEDDVQVSDCDSELTTEDSDLEIEDEMMQEDIMDETEGEEQEDEDEDEEEEEEDADYDKMSAEEAEAEGEQQSLHYVPPEYSATLLDNLGQSPYGRVLGEHLPSALAGLLTIASIGISLSVFTNQEPVSRRIVMDECSLQSYAAMGPRVYRPLQLQADWLRQFKLQPAKNESRLPVVEPKAPKDLFGAAVKGEFERLTLQWKTPETAKKSEVSTTHLNISGDYCFRNGPRRRSLLVVPRPEVCIPIQLPQAPEFTAEAKPTLSHIPFRPTTPRARTPTVVRPVPPTPARPAPPVSWRRRHNKHKKTVPLQVCPKIVNPAPKPKQRRVLPPRPIKKLHKRTQLLKVAPLQNQCPRATNVSMKPTKSKYLAPPPRHIVKHHKQRKPFSPVQPSYQPCKPLPQPQPTWQPRRKFGDVLLRGSEGQVRLTPSMPKKKLRRSKVMERGLIRRQ</sequence>
<organism evidence="2 3">
    <name type="scientific">Mesorhabditis spiculigera</name>
    <dbReference type="NCBI Taxonomy" id="96644"/>
    <lineage>
        <taxon>Eukaryota</taxon>
        <taxon>Metazoa</taxon>
        <taxon>Ecdysozoa</taxon>
        <taxon>Nematoda</taxon>
        <taxon>Chromadorea</taxon>
        <taxon>Rhabditida</taxon>
        <taxon>Rhabditina</taxon>
        <taxon>Rhabditomorpha</taxon>
        <taxon>Rhabditoidea</taxon>
        <taxon>Rhabditidae</taxon>
        <taxon>Mesorhabditinae</taxon>
        <taxon>Mesorhabditis</taxon>
    </lineage>
</organism>
<feature type="compositionally biased region" description="Low complexity" evidence="1">
    <location>
        <begin position="315"/>
        <end position="328"/>
    </location>
</feature>
<feature type="compositionally biased region" description="Acidic residues" evidence="1">
    <location>
        <begin position="47"/>
        <end position="103"/>
    </location>
</feature>
<dbReference type="AlphaFoldDB" id="A0AA36D049"/>
<feature type="region of interest" description="Disordered" evidence="1">
    <location>
        <begin position="310"/>
        <end position="353"/>
    </location>
</feature>
<evidence type="ECO:0000313" key="3">
    <source>
        <dbReference type="Proteomes" id="UP001177023"/>
    </source>
</evidence>
<name>A0AA36D049_9BILA</name>
<feature type="region of interest" description="Disordered" evidence="1">
    <location>
        <begin position="1"/>
        <end position="119"/>
    </location>
</feature>
<feature type="compositionally biased region" description="Basic residues" evidence="1">
    <location>
        <begin position="343"/>
        <end position="353"/>
    </location>
</feature>
<keyword evidence="3" id="KW-1185">Reference proteome</keyword>
<protein>
    <submittedName>
        <fullName evidence="2">Uncharacterized protein</fullName>
    </submittedName>
</protein>
<feature type="compositionally biased region" description="Low complexity" evidence="1">
    <location>
        <begin position="13"/>
        <end position="42"/>
    </location>
</feature>